<evidence type="ECO:0000256" key="2">
    <source>
        <dbReference type="ARBA" id="ARBA00023002"/>
    </source>
</evidence>
<keyword evidence="5" id="KW-1185">Reference proteome</keyword>
<evidence type="ECO:0000313" key="5">
    <source>
        <dbReference type="Proteomes" id="UP000655523"/>
    </source>
</evidence>
<dbReference type="SUPFAM" id="SSF53720">
    <property type="entry name" value="ALDH-like"/>
    <property type="match status" value="1"/>
</dbReference>
<protein>
    <submittedName>
        <fullName evidence="4">Aldehyde dehydrogenase family protein</fullName>
    </submittedName>
</protein>
<comment type="similarity">
    <text evidence="1">Belongs to the aldehyde dehydrogenase family.</text>
</comment>
<dbReference type="FunFam" id="3.40.605.10:FF:000007">
    <property type="entry name" value="NAD/NADP-dependent betaine aldehyde dehydrogenase"/>
    <property type="match status" value="1"/>
</dbReference>
<evidence type="ECO:0000259" key="3">
    <source>
        <dbReference type="Pfam" id="PF00171"/>
    </source>
</evidence>
<gene>
    <name evidence="4" type="ORF">GNZ13_48180</name>
</gene>
<dbReference type="Pfam" id="PF00171">
    <property type="entry name" value="Aldedh"/>
    <property type="match status" value="1"/>
</dbReference>
<dbReference type="CDD" id="cd07138">
    <property type="entry name" value="ALDH_CddD_SSP0762"/>
    <property type="match status" value="1"/>
</dbReference>
<accession>A0A972NYD5</accession>
<dbReference type="AlphaFoldDB" id="A0A972NYD5"/>
<dbReference type="InterPro" id="IPR016163">
    <property type="entry name" value="Ald_DH_C"/>
</dbReference>
<evidence type="ECO:0000256" key="1">
    <source>
        <dbReference type="ARBA" id="ARBA00009986"/>
    </source>
</evidence>
<dbReference type="InterPro" id="IPR015590">
    <property type="entry name" value="Aldehyde_DH_dom"/>
</dbReference>
<dbReference type="InterPro" id="IPR016161">
    <property type="entry name" value="Ald_DH/histidinol_DH"/>
</dbReference>
<proteinExistence type="inferred from homology"/>
<reference evidence="4 5" key="1">
    <citation type="submission" date="2019-11" db="EMBL/GenBank/DDBJ databases">
        <title>Metabolism of dissolved organic matter in forest soils.</title>
        <authorList>
            <person name="Cyle K.T."/>
            <person name="Wilhelm R.C."/>
            <person name="Martinez C.E."/>
        </authorList>
    </citation>
    <scope>NUCLEOTIDE SEQUENCE [LARGE SCALE GENOMIC DNA]</scope>
    <source>
        <strain evidence="4 5">5N</strain>
    </source>
</reference>
<dbReference type="InterPro" id="IPR016162">
    <property type="entry name" value="Ald_DH_N"/>
</dbReference>
<dbReference type="PANTHER" id="PTHR42804">
    <property type="entry name" value="ALDEHYDE DEHYDROGENASE"/>
    <property type="match status" value="1"/>
</dbReference>
<feature type="domain" description="Aldehyde dehydrogenase" evidence="3">
    <location>
        <begin position="14"/>
        <end position="468"/>
    </location>
</feature>
<organism evidence="4 5">
    <name type="scientific">Paraburkholderia elongata</name>
    <dbReference type="NCBI Taxonomy" id="2675747"/>
    <lineage>
        <taxon>Bacteria</taxon>
        <taxon>Pseudomonadati</taxon>
        <taxon>Pseudomonadota</taxon>
        <taxon>Betaproteobacteria</taxon>
        <taxon>Burkholderiales</taxon>
        <taxon>Burkholderiaceae</taxon>
        <taxon>Paraburkholderia</taxon>
    </lineage>
</organism>
<dbReference type="GO" id="GO:0016620">
    <property type="term" value="F:oxidoreductase activity, acting on the aldehyde or oxo group of donors, NAD or NADP as acceptor"/>
    <property type="evidence" value="ECO:0007669"/>
    <property type="project" value="InterPro"/>
</dbReference>
<evidence type="ECO:0000313" key="4">
    <source>
        <dbReference type="EMBL" id="NPT62091.1"/>
    </source>
</evidence>
<dbReference type="FunFam" id="3.40.309.10:FF:000012">
    <property type="entry name" value="Betaine aldehyde dehydrogenase"/>
    <property type="match status" value="1"/>
</dbReference>
<dbReference type="Proteomes" id="UP000655523">
    <property type="component" value="Unassembled WGS sequence"/>
</dbReference>
<dbReference type="RefSeq" id="WP_172178319.1">
    <property type="nucleotide sequence ID" value="NZ_WOEZ01000300.1"/>
</dbReference>
<sequence length="473" mass="50064">MQTIHQTYIDGTFVTPHGTETVEIINPTTERPLARATLADAQDTRRAIAAAKRALPAFAQTTVGERVAMLKRLHAAVLECSDALRDATIEEYGAPVSRATWISHFAAQSFLDAAVTLEAYDFTRVMGTSTVVMEPVGVAALITPWNSTAGSICSKLAMAIAAGCTSVIKPSELSPIQNRIVTEAIHAAGLPAGIVNIVTGRGDVVGAELSTHPDVAKISFTGSTAVGKIIQRAATDTMKRVHLALGGKSPSIILDDADLTKAVPLALNAAFMNNGQACISGSRLLVPERRLAEAIMVVKETVAQMKVGAPADPTTVIGPLANRNQYERIQNYIRLGLAEGATLITGGEGRPAGLEQGYFVKPTVFADVRSEMIIAREEIFGPVLSILTYGSEEEAIDMANDTVFGLHAYVMSSDPARAKAVATRLEAGRVMINTLQHDPLAPFGGFKQSGVGREYGVLGLESYLEAKTLLGVS</sequence>
<dbReference type="Gene3D" id="3.40.605.10">
    <property type="entry name" value="Aldehyde Dehydrogenase, Chain A, domain 1"/>
    <property type="match status" value="1"/>
</dbReference>
<name>A0A972NYD5_9BURK</name>
<dbReference type="EMBL" id="WOEZ01000300">
    <property type="protein sequence ID" value="NPT62091.1"/>
    <property type="molecule type" value="Genomic_DNA"/>
</dbReference>
<comment type="caution">
    <text evidence="4">The sequence shown here is derived from an EMBL/GenBank/DDBJ whole genome shotgun (WGS) entry which is preliminary data.</text>
</comment>
<keyword evidence="2" id="KW-0560">Oxidoreductase</keyword>
<dbReference type="PANTHER" id="PTHR42804:SF1">
    <property type="entry name" value="ALDEHYDE DEHYDROGENASE-RELATED"/>
    <property type="match status" value="1"/>
</dbReference>
<dbReference type="Gene3D" id="3.40.309.10">
    <property type="entry name" value="Aldehyde Dehydrogenase, Chain A, domain 2"/>
    <property type="match status" value="1"/>
</dbReference>